<keyword evidence="5" id="KW-1185">Reference proteome</keyword>
<accession>A0A9P1FYI4</accession>
<evidence type="ECO:0000259" key="2">
    <source>
        <dbReference type="PROSITE" id="PS50004"/>
    </source>
</evidence>
<dbReference type="EMBL" id="CAMXCT030001584">
    <property type="protein sequence ID" value="CAL4778682.1"/>
    <property type="molecule type" value="Genomic_DNA"/>
</dbReference>
<evidence type="ECO:0000256" key="1">
    <source>
        <dbReference type="SAM" id="SignalP"/>
    </source>
</evidence>
<keyword evidence="1" id="KW-0732">Signal</keyword>
<dbReference type="GO" id="GO:0006629">
    <property type="term" value="P:lipid metabolic process"/>
    <property type="evidence" value="ECO:0007669"/>
    <property type="project" value="InterPro"/>
</dbReference>
<dbReference type="SMART" id="SM00239">
    <property type="entry name" value="C2"/>
    <property type="match status" value="1"/>
</dbReference>
<feature type="chain" id="PRO_5043272338" description="C2 domain-containing protein" evidence="1">
    <location>
        <begin position="19"/>
        <end position="500"/>
    </location>
</feature>
<protein>
    <recommendedName>
        <fullName evidence="2">C2 domain-containing protein</fullName>
    </recommendedName>
</protein>
<reference evidence="4" key="2">
    <citation type="submission" date="2024-04" db="EMBL/GenBank/DDBJ databases">
        <authorList>
            <person name="Chen Y."/>
            <person name="Shah S."/>
            <person name="Dougan E. K."/>
            <person name="Thang M."/>
            <person name="Chan C."/>
        </authorList>
    </citation>
    <scope>NUCLEOTIDE SEQUENCE [LARGE SCALE GENOMIC DNA]</scope>
</reference>
<sequence length="500" mass="55622">MARAKLVSFFVALAYVEAGESGAFLPKTNNSIKSTVVQGSGISIASERRTQSESVEKLPDVIFIGDFLDMAGKEIAKQIAYIPARKYLDAVTGSSAFSVQMAGLASWCYDLDYFKSTWPNGWAGGWELVAEYVNDTESLVVPGHDVVALFAKDNKCAISFSGTHGLADWSTNFNAKTKVSLPECGLFHAHEGFFEVFLQFLLNEAWTDEFEPYLENNCSGGIYTVGHSQGAAVAEIFAACINAAGETLTLPDLVRWGKLVHAGGVRNTNVEVSGIYTLAGPAPAWTVLTNKLDPNGIFQGVRYFNQDAWSFDPVPWMTYPRGMKHAKYAAVKLNDHPEEYAAHTDDAVNVPRFPSFVPEIFQHLPPSYMQRLMKGTRKATLKIQRAWALPDRTNAPFNNPKPDPYVVVDAKNRIWGEVYRTETKKAATDPTWDESFVLEKYEPGDEVQVTVFDEQHPWGQDQKLGSVILKNFEPQGFEGWRPLYHGAWLKVAIFMSPVDF</sequence>
<feature type="signal peptide" evidence="1">
    <location>
        <begin position="1"/>
        <end position="18"/>
    </location>
</feature>
<dbReference type="SUPFAM" id="SSF49562">
    <property type="entry name" value="C2 domain (Calcium/lipid-binding domain, CaLB)"/>
    <property type="match status" value="1"/>
</dbReference>
<dbReference type="InterPro" id="IPR000008">
    <property type="entry name" value="C2_dom"/>
</dbReference>
<dbReference type="Gene3D" id="2.60.40.150">
    <property type="entry name" value="C2 domain"/>
    <property type="match status" value="1"/>
</dbReference>
<dbReference type="Pfam" id="PF01764">
    <property type="entry name" value="Lipase_3"/>
    <property type="match status" value="1"/>
</dbReference>
<dbReference type="EMBL" id="CAMXCT020001584">
    <property type="protein sequence ID" value="CAL1144745.1"/>
    <property type="molecule type" value="Genomic_DNA"/>
</dbReference>
<organism evidence="3">
    <name type="scientific">Cladocopium goreaui</name>
    <dbReference type="NCBI Taxonomy" id="2562237"/>
    <lineage>
        <taxon>Eukaryota</taxon>
        <taxon>Sar</taxon>
        <taxon>Alveolata</taxon>
        <taxon>Dinophyceae</taxon>
        <taxon>Suessiales</taxon>
        <taxon>Symbiodiniaceae</taxon>
        <taxon>Cladocopium</taxon>
    </lineage>
</organism>
<feature type="domain" description="C2" evidence="2">
    <location>
        <begin position="360"/>
        <end position="485"/>
    </location>
</feature>
<proteinExistence type="predicted"/>
<comment type="caution">
    <text evidence="3">The sequence shown here is derived from an EMBL/GenBank/DDBJ whole genome shotgun (WGS) entry which is preliminary data.</text>
</comment>
<evidence type="ECO:0000313" key="3">
    <source>
        <dbReference type="EMBL" id="CAI3991370.1"/>
    </source>
</evidence>
<dbReference type="PROSITE" id="PS50004">
    <property type="entry name" value="C2"/>
    <property type="match status" value="1"/>
</dbReference>
<evidence type="ECO:0000313" key="5">
    <source>
        <dbReference type="Proteomes" id="UP001152797"/>
    </source>
</evidence>
<dbReference type="InterPro" id="IPR002921">
    <property type="entry name" value="Fungal_lipase-type"/>
</dbReference>
<dbReference type="InterPro" id="IPR029058">
    <property type="entry name" value="AB_hydrolase_fold"/>
</dbReference>
<dbReference type="AlphaFoldDB" id="A0A9P1FYI4"/>
<dbReference type="Gene3D" id="3.40.50.1820">
    <property type="entry name" value="alpha/beta hydrolase"/>
    <property type="match status" value="1"/>
</dbReference>
<reference evidence="3" key="1">
    <citation type="submission" date="2022-10" db="EMBL/GenBank/DDBJ databases">
        <authorList>
            <person name="Chen Y."/>
            <person name="Dougan E. K."/>
            <person name="Chan C."/>
            <person name="Rhodes N."/>
            <person name="Thang M."/>
        </authorList>
    </citation>
    <scope>NUCLEOTIDE SEQUENCE</scope>
</reference>
<name>A0A9P1FYI4_9DINO</name>
<gene>
    <name evidence="3" type="ORF">C1SCF055_LOCUS18287</name>
</gene>
<dbReference type="Proteomes" id="UP001152797">
    <property type="component" value="Unassembled WGS sequence"/>
</dbReference>
<dbReference type="SUPFAM" id="SSF53474">
    <property type="entry name" value="alpha/beta-Hydrolases"/>
    <property type="match status" value="1"/>
</dbReference>
<dbReference type="CDD" id="cd00030">
    <property type="entry name" value="C2"/>
    <property type="match status" value="1"/>
</dbReference>
<dbReference type="OrthoDB" id="407281at2759"/>
<dbReference type="Pfam" id="PF00168">
    <property type="entry name" value="C2"/>
    <property type="match status" value="1"/>
</dbReference>
<dbReference type="InterPro" id="IPR035892">
    <property type="entry name" value="C2_domain_sf"/>
</dbReference>
<dbReference type="EMBL" id="CAMXCT010001584">
    <property type="protein sequence ID" value="CAI3991370.1"/>
    <property type="molecule type" value="Genomic_DNA"/>
</dbReference>
<evidence type="ECO:0000313" key="4">
    <source>
        <dbReference type="EMBL" id="CAL1144745.1"/>
    </source>
</evidence>